<keyword evidence="2" id="KW-1133">Transmembrane helix</keyword>
<protein>
    <submittedName>
        <fullName evidence="3">Uncharacterized protein</fullName>
    </submittedName>
</protein>
<feature type="compositionally biased region" description="Low complexity" evidence="1">
    <location>
        <begin position="1"/>
        <end position="12"/>
    </location>
</feature>
<gene>
    <name evidence="3" type="ORF">SAMN05216334_12340</name>
</gene>
<dbReference type="EMBL" id="FNUX01000023">
    <property type="protein sequence ID" value="SEG05900.1"/>
    <property type="molecule type" value="Genomic_DNA"/>
</dbReference>
<proteinExistence type="predicted"/>
<sequence length="198" mass="20864">MTGSTTTISGGTEQQQPQSQSVEIEIDNIQATPLQERAVPFPFETDSWSSGSCPSDRSVNYHYGTLNLTFEPACQFAEGIQPIVLILAGFIAMFIIMGVQRMLTKILLPLGKFFEGNIGAIITKALSFIGVGVLTYGALTTAFNAALSFTQSHYNGLAPDILSLVGLGGFGEAAGIIVGAMAGKIAMQSIKKLGLLPS</sequence>
<evidence type="ECO:0000313" key="3">
    <source>
        <dbReference type="EMBL" id="SEG05900.1"/>
    </source>
</evidence>
<feature type="transmembrane region" description="Helical" evidence="2">
    <location>
        <begin position="125"/>
        <end position="149"/>
    </location>
</feature>
<reference evidence="3 4" key="1">
    <citation type="submission" date="2016-10" db="EMBL/GenBank/DDBJ databases">
        <authorList>
            <person name="de Groot N.N."/>
        </authorList>
    </citation>
    <scope>NUCLEOTIDE SEQUENCE [LARGE SCALE GENOMIC DNA]</scope>
    <source>
        <strain evidence="3 4">Nm13</strain>
    </source>
</reference>
<name>A0A1H5X3G1_9PROT</name>
<dbReference type="Pfam" id="PF10734">
    <property type="entry name" value="DUF2523"/>
    <property type="match status" value="1"/>
</dbReference>
<evidence type="ECO:0000256" key="1">
    <source>
        <dbReference type="SAM" id="MobiDB-lite"/>
    </source>
</evidence>
<dbReference type="AlphaFoldDB" id="A0A1H5X3G1"/>
<accession>A0A1H5X3G1</accession>
<evidence type="ECO:0000313" key="4">
    <source>
        <dbReference type="Proteomes" id="UP000236753"/>
    </source>
</evidence>
<dbReference type="Proteomes" id="UP000236753">
    <property type="component" value="Unassembled WGS sequence"/>
</dbReference>
<keyword evidence="2" id="KW-0472">Membrane</keyword>
<dbReference type="RefSeq" id="WP_103967185.1">
    <property type="nucleotide sequence ID" value="NZ_FNUX01000023.1"/>
</dbReference>
<keyword evidence="2" id="KW-0812">Transmembrane</keyword>
<feature type="transmembrane region" description="Helical" evidence="2">
    <location>
        <begin position="161"/>
        <end position="182"/>
    </location>
</feature>
<feature type="transmembrane region" description="Helical" evidence="2">
    <location>
        <begin position="83"/>
        <end position="104"/>
    </location>
</feature>
<dbReference type="NCBIfam" id="NF041109">
    <property type="entry name" value="VF_TspB_C_term"/>
    <property type="match status" value="1"/>
</dbReference>
<organism evidence="3 4">
    <name type="scientific">Nitrosomonas ureae</name>
    <dbReference type="NCBI Taxonomy" id="44577"/>
    <lineage>
        <taxon>Bacteria</taxon>
        <taxon>Pseudomonadati</taxon>
        <taxon>Pseudomonadota</taxon>
        <taxon>Betaproteobacteria</taxon>
        <taxon>Nitrosomonadales</taxon>
        <taxon>Nitrosomonadaceae</taxon>
        <taxon>Nitrosomonas</taxon>
    </lineage>
</organism>
<dbReference type="InterPro" id="IPR019670">
    <property type="entry name" value="DUF2523"/>
</dbReference>
<dbReference type="OrthoDB" id="8548335at2"/>
<feature type="region of interest" description="Disordered" evidence="1">
    <location>
        <begin position="1"/>
        <end position="21"/>
    </location>
</feature>
<evidence type="ECO:0000256" key="2">
    <source>
        <dbReference type="SAM" id="Phobius"/>
    </source>
</evidence>